<dbReference type="PANTHER" id="PTHR36681:SF3">
    <property type="entry name" value="NUCLEAR GTPASE, GERMINAL CENTER-ASSOCIATED, TANDEM DUPLICATE 3"/>
    <property type="match status" value="1"/>
</dbReference>
<proteinExistence type="predicted"/>
<accession>A0A8H2ZRS7</accession>
<evidence type="ECO:0000313" key="3">
    <source>
        <dbReference type="Proteomes" id="UP000624404"/>
    </source>
</evidence>
<evidence type="ECO:0000313" key="2">
    <source>
        <dbReference type="EMBL" id="CAD6444225.1"/>
    </source>
</evidence>
<evidence type="ECO:0000259" key="1">
    <source>
        <dbReference type="Pfam" id="PF24564"/>
    </source>
</evidence>
<reference evidence="2" key="1">
    <citation type="submission" date="2020-10" db="EMBL/GenBank/DDBJ databases">
        <authorList>
            <person name="Kusch S."/>
        </authorList>
    </citation>
    <scope>NUCLEOTIDE SEQUENCE</scope>
    <source>
        <strain evidence="2">SwB9</strain>
    </source>
</reference>
<dbReference type="EMBL" id="CAJHIA010000011">
    <property type="protein sequence ID" value="CAD6444225.1"/>
    <property type="molecule type" value="Genomic_DNA"/>
</dbReference>
<dbReference type="PANTHER" id="PTHR36681">
    <property type="entry name" value="NUCLEAR GTPASE, GERMINAL CENTER-ASSOCIATED, TANDEM DUPLICATE 3"/>
    <property type="match status" value="1"/>
</dbReference>
<dbReference type="Proteomes" id="UP000624404">
    <property type="component" value="Unassembled WGS sequence"/>
</dbReference>
<organism evidence="2 3">
    <name type="scientific">Sclerotinia trifoliorum</name>
    <dbReference type="NCBI Taxonomy" id="28548"/>
    <lineage>
        <taxon>Eukaryota</taxon>
        <taxon>Fungi</taxon>
        <taxon>Dikarya</taxon>
        <taxon>Ascomycota</taxon>
        <taxon>Pezizomycotina</taxon>
        <taxon>Leotiomycetes</taxon>
        <taxon>Helotiales</taxon>
        <taxon>Sclerotiniaceae</taxon>
        <taxon>Sclerotinia</taxon>
    </lineage>
</organism>
<keyword evidence="3" id="KW-1185">Reference proteome</keyword>
<feature type="domain" description="DUF7605" evidence="1">
    <location>
        <begin position="21"/>
        <end position="175"/>
    </location>
</feature>
<protein>
    <submittedName>
        <fullName evidence="2">Feec8d14-375c-4f64-9a7e-772cc1ddde62</fullName>
    </submittedName>
</protein>
<dbReference type="InterPro" id="IPR056024">
    <property type="entry name" value="DUF7605"/>
</dbReference>
<dbReference type="Pfam" id="PF24564">
    <property type="entry name" value="DUF7605"/>
    <property type="match status" value="1"/>
</dbReference>
<sequence length="288" mass="33103">MKAAIKLRKIVTKTTWVSRPIVWSTHRALNKNEGVWKSSRAGPLDWNEQLNGEFVDMIKKEWSQTIHVNMPTVVLQYVKEAEKCLANFADNLMSAALGISPSLREAFEYLGDSILRNVRRLQVRADSIFADFEAVAKDAWRLVKPICVDAWMPIYHICGAEKCRGHYARNKATHKIHVDGLGGRLMYRECGRKLEATLRRMCAYLHSQFEEKYPEVMEGFVNEMAATLDQHTMGGDRRSIRQKNSVTKAKLQGILPMKIEALYKEWQADLSNELKEDKKPEQDIFDST</sequence>
<comment type="caution">
    <text evidence="2">The sequence shown here is derived from an EMBL/GenBank/DDBJ whole genome shotgun (WGS) entry which is preliminary data.</text>
</comment>
<dbReference type="AlphaFoldDB" id="A0A8H2ZRS7"/>
<name>A0A8H2ZRS7_9HELO</name>
<gene>
    <name evidence="2" type="ORF">SCLTRI_LOCUS4017</name>
</gene>
<dbReference type="OrthoDB" id="3598281at2759"/>